<dbReference type="PANTHER" id="PTHR34047:SF8">
    <property type="entry name" value="PROTEIN YKFC"/>
    <property type="match status" value="1"/>
</dbReference>
<dbReference type="CDD" id="cd01651">
    <property type="entry name" value="RT_G2_intron"/>
    <property type="match status" value="1"/>
</dbReference>
<evidence type="ECO:0000259" key="2">
    <source>
        <dbReference type="PROSITE" id="PS50878"/>
    </source>
</evidence>
<dbReference type="InterPro" id="IPR030931">
    <property type="entry name" value="Group_II_RT_mat"/>
</dbReference>
<keyword evidence="4" id="KW-0695">RNA-directed DNA polymerase</keyword>
<keyword evidence="4" id="KW-0548">Nucleotidyltransferase</keyword>
<dbReference type="GO" id="GO:0003964">
    <property type="term" value="F:RNA-directed DNA polymerase activity"/>
    <property type="evidence" value="ECO:0007669"/>
    <property type="project" value="UniProtKB-KW"/>
</dbReference>
<keyword evidence="5" id="KW-1185">Reference proteome</keyword>
<sequence length="412" mass="48153">MLLSRKHNKLQTLIHYVNKVNLEKEHKLQLSNKAVGVDYITKDEYNKNLDANLDNLLKRMKTFSYRPQAVKRVYIPKANGKLRPLGIPSYEDKLVQGVLAKVLNGVYEPRFLDCSYGFRPDRSAHDAIKAIRDIIYKRPIGWVVEADIKGFFDNMSHEWIIKFLRNDIADENFIRYIIRFLKAGIIDKGIMQESTLGAPQGGLISPYIANVYLHYVLDLWFEKVVKKHVKGEAYIIRYADDFLACFQYEEDAKAFYSVLPKRLAKFGLEIAEDKTRILPFGKGSGSKESFEFLGFSFHNGMVHKSFYVVVVLSSKKKMKAKRQAIKEWLYSMMHCPISDIVAKLNVKLIGHYRYYGVSGNIKSLCSFRHYCIKTLYRVLRRRGQKKRINWEKYKIFMKQSPIVNPKIYVKLW</sequence>
<dbReference type="EMBL" id="VUNN01000012">
    <property type="protein sequence ID" value="MSU06501.1"/>
    <property type="molecule type" value="Genomic_DNA"/>
</dbReference>
<dbReference type="AlphaFoldDB" id="A0A7X2TQH7"/>
<comment type="caution">
    <text evidence="4">The sequence shown here is derived from an EMBL/GenBank/DDBJ whole genome shotgun (WGS) entry which is preliminary data.</text>
</comment>
<proteinExistence type="inferred from homology"/>
<evidence type="ECO:0000313" key="3">
    <source>
        <dbReference type="EMBL" id="MSU06496.1"/>
    </source>
</evidence>
<dbReference type="EMBL" id="VUNN01000012">
    <property type="protein sequence ID" value="MSU06496.1"/>
    <property type="molecule type" value="Genomic_DNA"/>
</dbReference>
<dbReference type="PROSITE" id="PS50878">
    <property type="entry name" value="RT_POL"/>
    <property type="match status" value="1"/>
</dbReference>
<dbReference type="EC" id="2.7.7.49" evidence="4"/>
<evidence type="ECO:0000313" key="5">
    <source>
        <dbReference type="Proteomes" id="UP000460549"/>
    </source>
</evidence>
<dbReference type="PANTHER" id="PTHR34047">
    <property type="entry name" value="NUCLEAR INTRON MATURASE 1, MITOCHONDRIAL-RELATED"/>
    <property type="match status" value="1"/>
</dbReference>
<comment type="similarity">
    <text evidence="1">Belongs to the bacterial reverse transcriptase family.</text>
</comment>
<dbReference type="InterPro" id="IPR043502">
    <property type="entry name" value="DNA/RNA_pol_sf"/>
</dbReference>
<dbReference type="NCBIfam" id="TIGR04416">
    <property type="entry name" value="group_II_RT_mat"/>
    <property type="match status" value="1"/>
</dbReference>
<dbReference type="Pfam" id="PF00078">
    <property type="entry name" value="RVT_1"/>
    <property type="match status" value="1"/>
</dbReference>
<keyword evidence="4" id="KW-0808">Transferase</keyword>
<organism evidence="4 5">
    <name type="scientific">Bullifex porci</name>
    <dbReference type="NCBI Taxonomy" id="2606638"/>
    <lineage>
        <taxon>Bacteria</taxon>
        <taxon>Pseudomonadati</taxon>
        <taxon>Spirochaetota</taxon>
        <taxon>Spirochaetia</taxon>
        <taxon>Spirochaetales</taxon>
        <taxon>Spirochaetaceae</taxon>
        <taxon>Bullifex</taxon>
    </lineage>
</organism>
<dbReference type="InterPro" id="IPR000477">
    <property type="entry name" value="RT_dom"/>
</dbReference>
<reference evidence="4 5" key="1">
    <citation type="submission" date="2019-08" db="EMBL/GenBank/DDBJ databases">
        <title>In-depth cultivation of the pig gut microbiome towards novel bacterial diversity and tailored functional studies.</title>
        <authorList>
            <person name="Wylensek D."/>
            <person name="Hitch T.C.A."/>
            <person name="Clavel T."/>
        </authorList>
    </citation>
    <scope>NUCLEOTIDE SEQUENCE [LARGE SCALE GENOMIC DNA]</scope>
    <source>
        <strain evidence="4 5">NM-380-WT-3C1</strain>
    </source>
</reference>
<dbReference type="InterPro" id="IPR051083">
    <property type="entry name" value="GrpII_Intron_Splice-Mob/Def"/>
</dbReference>
<evidence type="ECO:0000256" key="1">
    <source>
        <dbReference type="ARBA" id="ARBA00034120"/>
    </source>
</evidence>
<evidence type="ECO:0000313" key="4">
    <source>
        <dbReference type="EMBL" id="MSU06501.1"/>
    </source>
</evidence>
<dbReference type="Proteomes" id="UP000460549">
    <property type="component" value="Unassembled WGS sequence"/>
</dbReference>
<dbReference type="SUPFAM" id="SSF56672">
    <property type="entry name" value="DNA/RNA polymerases"/>
    <property type="match status" value="1"/>
</dbReference>
<name>A0A7X2TQH7_9SPIO</name>
<feature type="domain" description="Reverse transcriptase" evidence="2">
    <location>
        <begin position="56"/>
        <end position="297"/>
    </location>
</feature>
<accession>A0A7X2TQH7</accession>
<gene>
    <name evidence="4" type="primary">ltrA</name>
    <name evidence="3" type="ORF">FYJ80_06825</name>
    <name evidence="4" type="ORF">FYJ80_06850</name>
</gene>
<protein>
    <submittedName>
        <fullName evidence="4">Group II intron reverse transcriptase/maturase</fullName>
        <ecNumber evidence="4">2.7.7.49</ecNumber>
    </submittedName>
</protein>